<dbReference type="Pfam" id="PF13439">
    <property type="entry name" value="Glyco_transf_4"/>
    <property type="match status" value="1"/>
</dbReference>
<dbReference type="PANTHER" id="PTHR12526:SF595">
    <property type="entry name" value="BLL5217 PROTEIN"/>
    <property type="match status" value="1"/>
</dbReference>
<dbReference type="Proteomes" id="UP000228561">
    <property type="component" value="Unassembled WGS sequence"/>
</dbReference>
<reference evidence="4" key="1">
    <citation type="submission" date="2017-09" db="EMBL/GenBank/DDBJ databases">
        <title>Depth-based differentiation of microbial function through sediment-hosted aquifers and enrichment of novel symbionts in the deep terrestrial subsurface.</title>
        <authorList>
            <person name="Probst A.J."/>
            <person name="Ladd B."/>
            <person name="Jarett J.K."/>
            <person name="Geller-Mcgrath D.E."/>
            <person name="Sieber C.M.K."/>
            <person name="Emerson J.B."/>
            <person name="Anantharaman K."/>
            <person name="Thomas B.C."/>
            <person name="Malmstrom R."/>
            <person name="Stieglmeier M."/>
            <person name="Klingl A."/>
            <person name="Woyke T."/>
            <person name="Ryan C.M."/>
            <person name="Banfield J.F."/>
        </authorList>
    </citation>
    <scope>NUCLEOTIDE SEQUENCE [LARGE SCALE GENOMIC DNA]</scope>
</reference>
<evidence type="ECO:0000259" key="2">
    <source>
        <dbReference type="Pfam" id="PF13439"/>
    </source>
</evidence>
<dbReference type="EMBL" id="PEVG01000008">
    <property type="protein sequence ID" value="PIU99717.1"/>
    <property type="molecule type" value="Genomic_DNA"/>
</dbReference>
<dbReference type="GO" id="GO:0016757">
    <property type="term" value="F:glycosyltransferase activity"/>
    <property type="evidence" value="ECO:0007669"/>
    <property type="project" value="InterPro"/>
</dbReference>
<keyword evidence="3" id="KW-0808">Transferase</keyword>
<dbReference type="Pfam" id="PF00534">
    <property type="entry name" value="Glycos_transf_1"/>
    <property type="match status" value="1"/>
</dbReference>
<feature type="domain" description="Glycosyltransferase subfamily 4-like N-terminal" evidence="2">
    <location>
        <begin position="22"/>
        <end position="170"/>
    </location>
</feature>
<evidence type="ECO:0000313" key="4">
    <source>
        <dbReference type="Proteomes" id="UP000228561"/>
    </source>
</evidence>
<dbReference type="InterPro" id="IPR001296">
    <property type="entry name" value="Glyco_trans_1"/>
</dbReference>
<evidence type="ECO:0000259" key="1">
    <source>
        <dbReference type="Pfam" id="PF00534"/>
    </source>
</evidence>
<organism evidence="3 4">
    <name type="scientific">Candidatus Tagabacteria bacterium CG03_land_8_20_14_0_80_41_22</name>
    <dbReference type="NCBI Taxonomy" id="1975020"/>
    <lineage>
        <taxon>Bacteria</taxon>
        <taxon>Candidatus Tagaibacteriota</taxon>
    </lineage>
</organism>
<sequence length="350" mass="39356">MQKKLRIAQIAPLWIPIPPRTYGGIELMLFNLVEELHRRSHKVTLFASGDSKVSVELSAPIGKAIWLEKGIRNPHAAIIKMIHEIKTQAGSFDIIHNHFNFFMFPLALCNGSLPPILTTIHRPVDSFYADAIKTFSQIKFCVLSEDAKQSAEEQGIFVVDVVPNGIDVEKYPFSKKQGEYLLYLGRLNKEKGIVTALKIAKEADEKLVVAGNIVGGDEWSYFMHEVQPLLNDEHVKFVGQIAFQEKAELLKNAKALLFPIDRQEPFGLVMIEAMASGTPVIAFRRGSVPEVIEDGKTGFIVDTAEEAVKAVKKISSLDRSDCRKLVEEKFTLKIMVDRYEKLYEKILSSK</sequence>
<dbReference type="SUPFAM" id="SSF53756">
    <property type="entry name" value="UDP-Glycosyltransferase/glycogen phosphorylase"/>
    <property type="match status" value="1"/>
</dbReference>
<dbReference type="PANTHER" id="PTHR12526">
    <property type="entry name" value="GLYCOSYLTRANSFERASE"/>
    <property type="match status" value="1"/>
</dbReference>
<feature type="domain" description="Glycosyl transferase family 1" evidence="1">
    <location>
        <begin position="175"/>
        <end position="324"/>
    </location>
</feature>
<name>A0A2M7B9C6_9BACT</name>
<proteinExistence type="predicted"/>
<dbReference type="CDD" id="cd03802">
    <property type="entry name" value="GT4_AviGT4-like"/>
    <property type="match status" value="1"/>
</dbReference>
<dbReference type="Gene3D" id="3.40.50.2000">
    <property type="entry name" value="Glycogen Phosphorylase B"/>
    <property type="match status" value="2"/>
</dbReference>
<dbReference type="InterPro" id="IPR028098">
    <property type="entry name" value="Glyco_trans_4-like_N"/>
</dbReference>
<gene>
    <name evidence="3" type="ORF">COS58_00800</name>
</gene>
<protein>
    <submittedName>
        <fullName evidence="3">Glycosyl transferase</fullName>
    </submittedName>
</protein>
<accession>A0A2M7B9C6</accession>
<comment type="caution">
    <text evidence="3">The sequence shown here is derived from an EMBL/GenBank/DDBJ whole genome shotgun (WGS) entry which is preliminary data.</text>
</comment>
<dbReference type="AlphaFoldDB" id="A0A2M7B9C6"/>
<evidence type="ECO:0000313" key="3">
    <source>
        <dbReference type="EMBL" id="PIU99717.1"/>
    </source>
</evidence>